<keyword evidence="4" id="KW-0238">DNA-binding</keyword>
<dbReference type="GO" id="GO:0003700">
    <property type="term" value="F:DNA-binding transcription factor activity"/>
    <property type="evidence" value="ECO:0007669"/>
    <property type="project" value="InterPro"/>
</dbReference>
<dbReference type="AlphaFoldDB" id="A0A9D1GJ16"/>
<dbReference type="InterPro" id="IPR000524">
    <property type="entry name" value="Tscrpt_reg_HTH_GntR"/>
</dbReference>
<evidence type="ECO:0000313" key="7">
    <source>
        <dbReference type="EMBL" id="HIT41678.1"/>
    </source>
</evidence>
<dbReference type="Pfam" id="PF00392">
    <property type="entry name" value="GntR"/>
    <property type="match status" value="1"/>
</dbReference>
<evidence type="ECO:0000313" key="8">
    <source>
        <dbReference type="Proteomes" id="UP000886860"/>
    </source>
</evidence>
<dbReference type="GO" id="GO:0030170">
    <property type="term" value="F:pyridoxal phosphate binding"/>
    <property type="evidence" value="ECO:0007669"/>
    <property type="project" value="InterPro"/>
</dbReference>
<dbReference type="PANTHER" id="PTHR46577:SF1">
    <property type="entry name" value="HTH-TYPE TRANSCRIPTIONAL REGULATORY PROTEIN GABR"/>
    <property type="match status" value="1"/>
</dbReference>
<accession>A0A9D1GJ16</accession>
<evidence type="ECO:0000256" key="3">
    <source>
        <dbReference type="ARBA" id="ARBA00023015"/>
    </source>
</evidence>
<dbReference type="Gene3D" id="1.10.10.10">
    <property type="entry name" value="Winged helix-like DNA-binding domain superfamily/Winged helix DNA-binding domain"/>
    <property type="match status" value="1"/>
</dbReference>
<keyword evidence="5" id="KW-0804">Transcription</keyword>
<comment type="caution">
    <text evidence="7">The sequence shown here is derived from an EMBL/GenBank/DDBJ whole genome shotgun (WGS) entry which is preliminary data.</text>
</comment>
<dbReference type="SMART" id="SM00345">
    <property type="entry name" value="HTH_GNTR"/>
    <property type="match status" value="1"/>
</dbReference>
<dbReference type="EMBL" id="DVKS01000104">
    <property type="protein sequence ID" value="HIT41678.1"/>
    <property type="molecule type" value="Genomic_DNA"/>
</dbReference>
<feature type="domain" description="HTH gntR-type" evidence="6">
    <location>
        <begin position="13"/>
        <end position="81"/>
    </location>
</feature>
<evidence type="ECO:0000259" key="6">
    <source>
        <dbReference type="PROSITE" id="PS50949"/>
    </source>
</evidence>
<organism evidence="7 8">
    <name type="scientific">Candidatus Caccovicinus merdipullorum</name>
    <dbReference type="NCBI Taxonomy" id="2840724"/>
    <lineage>
        <taxon>Bacteria</taxon>
        <taxon>Bacillati</taxon>
        <taxon>Bacillota</taxon>
        <taxon>Clostridia</taxon>
        <taxon>Eubacteriales</taxon>
        <taxon>Candidatus Caccovicinus</taxon>
    </lineage>
</organism>
<comment type="similarity">
    <text evidence="1">In the C-terminal section; belongs to the class-I pyridoxal-phosphate-dependent aminotransferase family.</text>
</comment>
<dbReference type="PRINTS" id="PR00035">
    <property type="entry name" value="HTHGNTR"/>
</dbReference>
<keyword evidence="2" id="KW-0663">Pyridoxal phosphate</keyword>
<keyword evidence="7" id="KW-0808">Transferase</keyword>
<dbReference type="PROSITE" id="PS50949">
    <property type="entry name" value="HTH_GNTR"/>
    <property type="match status" value="1"/>
</dbReference>
<dbReference type="InterPro" id="IPR036388">
    <property type="entry name" value="WH-like_DNA-bd_sf"/>
</dbReference>
<dbReference type="InterPro" id="IPR004839">
    <property type="entry name" value="Aminotransferase_I/II_large"/>
</dbReference>
<protein>
    <submittedName>
        <fullName evidence="7">PLP-dependent aminotransferase family protein</fullName>
    </submittedName>
</protein>
<sequence length="472" mass="53510">MELMIPLNTKGPGPMYEQIYRFIKEEIRQGNLTAGSRLPSTRVLAENLKVSRSTTQMAYEQLLSEGYIDSEPCRGYYVAQIEELVEVKEAPAGRFVPEQEEKGNGIDVDFSPRGIDLDRFPFQIWRKISRNVLVDDNRALFLNGDPQGEYALRQAIGSYLHSARGVRCRPDQIIIGAGSEYLLMLLSLILGGDRVIAMENPTYKQAYRVFRSQGYQVRPVNMDRSGIMASELDGGMGEGADTVYVMPSHQYPMGTVMSVRRRQELLSWACAKEGRYLIEDDYDSEFRYKGKPIPALQGMDQNGRVIYIGTFSKSIAPAIRIGFLVLPQELMMRYREKAGFFSSTVSRPDQNILYQFLTEGHYERHLNRMRAVYKGKHDILLGGLRDFEEAFSIGGEYAGLHVLLTDRKGRYTEEELEKAAGKKGIRVYGLSRYFIHPEHNSYPPTVLLGYASLSAEEIQRGLKGLKEAWGIA</sequence>
<gene>
    <name evidence="7" type="ORF">IAB60_06210</name>
</gene>
<dbReference type="PANTHER" id="PTHR46577">
    <property type="entry name" value="HTH-TYPE TRANSCRIPTIONAL REGULATORY PROTEIN GABR"/>
    <property type="match status" value="1"/>
</dbReference>
<dbReference type="InterPro" id="IPR015421">
    <property type="entry name" value="PyrdxlP-dep_Trfase_major"/>
</dbReference>
<dbReference type="CDD" id="cd00609">
    <property type="entry name" value="AAT_like"/>
    <property type="match status" value="1"/>
</dbReference>
<evidence type="ECO:0000256" key="5">
    <source>
        <dbReference type="ARBA" id="ARBA00023163"/>
    </source>
</evidence>
<name>A0A9D1GJ16_9FIRM</name>
<dbReference type="Gene3D" id="3.40.640.10">
    <property type="entry name" value="Type I PLP-dependent aspartate aminotransferase-like (Major domain)"/>
    <property type="match status" value="1"/>
</dbReference>
<dbReference type="Pfam" id="PF00155">
    <property type="entry name" value="Aminotran_1_2"/>
    <property type="match status" value="1"/>
</dbReference>
<dbReference type="SUPFAM" id="SSF53383">
    <property type="entry name" value="PLP-dependent transferases"/>
    <property type="match status" value="1"/>
</dbReference>
<dbReference type="CDD" id="cd07377">
    <property type="entry name" value="WHTH_GntR"/>
    <property type="match status" value="1"/>
</dbReference>
<dbReference type="Proteomes" id="UP000886860">
    <property type="component" value="Unassembled WGS sequence"/>
</dbReference>
<dbReference type="InterPro" id="IPR015424">
    <property type="entry name" value="PyrdxlP-dep_Trfase"/>
</dbReference>
<dbReference type="GO" id="GO:0003677">
    <property type="term" value="F:DNA binding"/>
    <property type="evidence" value="ECO:0007669"/>
    <property type="project" value="UniProtKB-KW"/>
</dbReference>
<dbReference type="InterPro" id="IPR051446">
    <property type="entry name" value="HTH_trans_reg/aminotransferase"/>
</dbReference>
<reference evidence="7" key="2">
    <citation type="journal article" date="2021" name="PeerJ">
        <title>Extensive microbial diversity within the chicken gut microbiome revealed by metagenomics and culture.</title>
        <authorList>
            <person name="Gilroy R."/>
            <person name="Ravi A."/>
            <person name="Getino M."/>
            <person name="Pursley I."/>
            <person name="Horton D.L."/>
            <person name="Alikhan N.F."/>
            <person name="Baker D."/>
            <person name="Gharbi K."/>
            <person name="Hall N."/>
            <person name="Watson M."/>
            <person name="Adriaenssens E.M."/>
            <person name="Foster-Nyarko E."/>
            <person name="Jarju S."/>
            <person name="Secka A."/>
            <person name="Antonio M."/>
            <person name="Oren A."/>
            <person name="Chaudhuri R.R."/>
            <person name="La Ragione R."/>
            <person name="Hildebrand F."/>
            <person name="Pallen M.J."/>
        </authorList>
    </citation>
    <scope>NUCLEOTIDE SEQUENCE</scope>
    <source>
        <strain evidence="7">CHK123-3438</strain>
    </source>
</reference>
<evidence type="ECO:0000256" key="1">
    <source>
        <dbReference type="ARBA" id="ARBA00005384"/>
    </source>
</evidence>
<keyword evidence="7" id="KW-0032">Aminotransferase</keyword>
<proteinExistence type="inferred from homology"/>
<dbReference type="InterPro" id="IPR036390">
    <property type="entry name" value="WH_DNA-bd_sf"/>
</dbReference>
<keyword evidence="3" id="KW-0805">Transcription regulation</keyword>
<dbReference type="GO" id="GO:0008483">
    <property type="term" value="F:transaminase activity"/>
    <property type="evidence" value="ECO:0007669"/>
    <property type="project" value="UniProtKB-KW"/>
</dbReference>
<evidence type="ECO:0000256" key="2">
    <source>
        <dbReference type="ARBA" id="ARBA00022898"/>
    </source>
</evidence>
<evidence type="ECO:0000256" key="4">
    <source>
        <dbReference type="ARBA" id="ARBA00023125"/>
    </source>
</evidence>
<dbReference type="SUPFAM" id="SSF46785">
    <property type="entry name" value="Winged helix' DNA-binding domain"/>
    <property type="match status" value="1"/>
</dbReference>
<reference evidence="7" key="1">
    <citation type="submission" date="2020-10" db="EMBL/GenBank/DDBJ databases">
        <authorList>
            <person name="Gilroy R."/>
        </authorList>
    </citation>
    <scope>NUCLEOTIDE SEQUENCE</scope>
    <source>
        <strain evidence="7">CHK123-3438</strain>
    </source>
</reference>